<evidence type="ECO:0000313" key="8">
    <source>
        <dbReference type="EMBL" id="RMB92891.1"/>
    </source>
</evidence>
<dbReference type="Gene3D" id="3.30.70.270">
    <property type="match status" value="1"/>
</dbReference>
<keyword evidence="6" id="KW-0695">RNA-directed DNA polymerase</keyword>
<evidence type="ECO:0000256" key="3">
    <source>
        <dbReference type="ARBA" id="ARBA00022722"/>
    </source>
</evidence>
<accession>A0A3M0IU40</accession>
<keyword evidence="4" id="KW-0255">Endonuclease</keyword>
<dbReference type="GO" id="GO:0016787">
    <property type="term" value="F:hydrolase activity"/>
    <property type="evidence" value="ECO:0007669"/>
    <property type="project" value="UniProtKB-KW"/>
</dbReference>
<keyword evidence="5" id="KW-0378">Hydrolase</keyword>
<sequence length="363" mass="40624">MAEELAPVLAGEGAQPVGTEPLIVVLTEGQMEEGSHLRSAVVSFIHWIAERDSGFRRSFLRGIFINHAGLSSESLIRSAEEDNTVYGWVQVWCGDVNFWRRRFRYRSKIPLHPDNASHFAFSVPTLNKNPEEKIPLEISSPRDEKLAIYLSVVPLFPAVPRFELQEEKIQRMPPWKYLGLEIGKRTIVPQKLVVKNNIETLADVQQLCGSLNWAPPDLPPSKESESSTEALDKAEAPVSLPKLSSRGTTLCPQLCLALDQLWVLSVRKEAMPQAEEKLQQEGSNEDATSIILIWLSGSCIATFERIMVPHAMAGQESLSAMASRRPWAALPLASVQSRNREWSVWPDQLQLAKRQGKSHCTDS</sequence>
<proteinExistence type="predicted"/>
<dbReference type="Proteomes" id="UP000269221">
    <property type="component" value="Unassembled WGS sequence"/>
</dbReference>
<evidence type="ECO:0000256" key="1">
    <source>
        <dbReference type="ARBA" id="ARBA00022679"/>
    </source>
</evidence>
<feature type="compositionally biased region" description="Basic and acidic residues" evidence="7">
    <location>
        <begin position="220"/>
        <end position="235"/>
    </location>
</feature>
<dbReference type="GO" id="GO:0004519">
    <property type="term" value="F:endonuclease activity"/>
    <property type="evidence" value="ECO:0007669"/>
    <property type="project" value="UniProtKB-KW"/>
</dbReference>
<dbReference type="AlphaFoldDB" id="A0A3M0IU40"/>
<name>A0A3M0IU40_HIRRU</name>
<dbReference type="OrthoDB" id="1430630at2759"/>
<dbReference type="PANTHER" id="PTHR41694">
    <property type="entry name" value="ENDOGENOUS RETROVIRUS GROUP K MEMBER POL PROTEIN"/>
    <property type="match status" value="1"/>
</dbReference>
<protein>
    <submittedName>
        <fullName evidence="8">Uncharacterized protein</fullName>
    </submittedName>
</protein>
<organism evidence="8 9">
    <name type="scientific">Hirundo rustica rustica</name>
    <dbReference type="NCBI Taxonomy" id="333673"/>
    <lineage>
        <taxon>Eukaryota</taxon>
        <taxon>Metazoa</taxon>
        <taxon>Chordata</taxon>
        <taxon>Craniata</taxon>
        <taxon>Vertebrata</taxon>
        <taxon>Euteleostomi</taxon>
        <taxon>Archelosauria</taxon>
        <taxon>Archosauria</taxon>
        <taxon>Dinosauria</taxon>
        <taxon>Saurischia</taxon>
        <taxon>Theropoda</taxon>
        <taxon>Coelurosauria</taxon>
        <taxon>Aves</taxon>
        <taxon>Neognathae</taxon>
        <taxon>Neoaves</taxon>
        <taxon>Telluraves</taxon>
        <taxon>Australaves</taxon>
        <taxon>Passeriformes</taxon>
        <taxon>Sylvioidea</taxon>
        <taxon>Hirundinidae</taxon>
        <taxon>Hirundo</taxon>
    </lineage>
</organism>
<evidence type="ECO:0000256" key="7">
    <source>
        <dbReference type="SAM" id="MobiDB-lite"/>
    </source>
</evidence>
<evidence type="ECO:0000256" key="4">
    <source>
        <dbReference type="ARBA" id="ARBA00022759"/>
    </source>
</evidence>
<keyword evidence="2" id="KW-0548">Nucleotidyltransferase</keyword>
<dbReference type="STRING" id="333673.A0A3M0IU40"/>
<evidence type="ECO:0000313" key="9">
    <source>
        <dbReference type="Proteomes" id="UP000269221"/>
    </source>
</evidence>
<evidence type="ECO:0000256" key="2">
    <source>
        <dbReference type="ARBA" id="ARBA00022695"/>
    </source>
</evidence>
<reference evidence="8 9" key="1">
    <citation type="submission" date="2018-07" db="EMBL/GenBank/DDBJ databases">
        <title>A high quality draft genome assembly of the barn swallow (H. rustica rustica).</title>
        <authorList>
            <person name="Formenti G."/>
            <person name="Chiara M."/>
            <person name="Poveda L."/>
            <person name="Francoijs K.-J."/>
            <person name="Bonisoli-Alquati A."/>
            <person name="Canova L."/>
            <person name="Gianfranceschi L."/>
            <person name="Horner D.S."/>
            <person name="Saino N."/>
        </authorList>
    </citation>
    <scope>NUCLEOTIDE SEQUENCE [LARGE SCALE GENOMIC DNA]</scope>
    <source>
        <strain evidence="8">Chelidonia</strain>
        <tissue evidence="8">Blood</tissue>
    </source>
</reference>
<keyword evidence="3" id="KW-0540">Nuclease</keyword>
<evidence type="ECO:0000256" key="5">
    <source>
        <dbReference type="ARBA" id="ARBA00022801"/>
    </source>
</evidence>
<dbReference type="SUPFAM" id="SSF56672">
    <property type="entry name" value="DNA/RNA polymerases"/>
    <property type="match status" value="1"/>
</dbReference>
<dbReference type="GO" id="GO:0003964">
    <property type="term" value="F:RNA-directed DNA polymerase activity"/>
    <property type="evidence" value="ECO:0007669"/>
    <property type="project" value="UniProtKB-KW"/>
</dbReference>
<dbReference type="PANTHER" id="PTHR41694:SF5">
    <property type="entry name" value="RIBONUCLEASE H"/>
    <property type="match status" value="1"/>
</dbReference>
<dbReference type="InterPro" id="IPR043502">
    <property type="entry name" value="DNA/RNA_pol_sf"/>
</dbReference>
<feature type="region of interest" description="Disordered" evidence="7">
    <location>
        <begin position="215"/>
        <end position="235"/>
    </location>
</feature>
<gene>
    <name evidence="8" type="ORF">DUI87_30785</name>
</gene>
<dbReference type="InterPro" id="IPR043128">
    <property type="entry name" value="Rev_trsase/Diguanyl_cyclase"/>
</dbReference>
<keyword evidence="9" id="KW-1185">Reference proteome</keyword>
<comment type="caution">
    <text evidence="8">The sequence shown here is derived from an EMBL/GenBank/DDBJ whole genome shotgun (WGS) entry which is preliminary data.</text>
</comment>
<dbReference type="EMBL" id="QRBI01000217">
    <property type="protein sequence ID" value="RMB92891.1"/>
    <property type="molecule type" value="Genomic_DNA"/>
</dbReference>
<evidence type="ECO:0000256" key="6">
    <source>
        <dbReference type="ARBA" id="ARBA00022918"/>
    </source>
</evidence>
<keyword evidence="1" id="KW-0808">Transferase</keyword>